<dbReference type="InterPro" id="IPR007111">
    <property type="entry name" value="NACHT_NTPase"/>
</dbReference>
<dbReference type="AlphaFoldDB" id="A0A1W2AZ42"/>
<feature type="domain" description="NACHT" evidence="1">
    <location>
        <begin position="183"/>
        <end position="313"/>
    </location>
</feature>
<dbReference type="Proteomes" id="UP000192674">
    <property type="component" value="Unassembled WGS sequence"/>
</dbReference>
<dbReference type="Pfam" id="PF05729">
    <property type="entry name" value="NACHT"/>
    <property type="match status" value="1"/>
</dbReference>
<gene>
    <name evidence="2" type="ORF">SAMN05661093_01205</name>
</gene>
<dbReference type="RefSeq" id="WP_160096361.1">
    <property type="nucleotide sequence ID" value="NZ_FWXV01000001.1"/>
</dbReference>
<dbReference type="SUPFAM" id="SSF52540">
    <property type="entry name" value="P-loop containing nucleoside triphosphate hydrolases"/>
    <property type="match status" value="1"/>
</dbReference>
<name>A0A1W2AZ42_KIBAR</name>
<proteinExistence type="predicted"/>
<accession>A0A1W2AZ42</accession>
<organism evidence="2 3">
    <name type="scientific">Kibdelosporangium aridum</name>
    <dbReference type="NCBI Taxonomy" id="2030"/>
    <lineage>
        <taxon>Bacteria</taxon>
        <taxon>Bacillati</taxon>
        <taxon>Actinomycetota</taxon>
        <taxon>Actinomycetes</taxon>
        <taxon>Pseudonocardiales</taxon>
        <taxon>Pseudonocardiaceae</taxon>
        <taxon>Kibdelosporangium</taxon>
    </lineage>
</organism>
<dbReference type="SUPFAM" id="SSF141571">
    <property type="entry name" value="Pentapeptide repeat-like"/>
    <property type="match status" value="1"/>
</dbReference>
<dbReference type="InterPro" id="IPR027417">
    <property type="entry name" value="P-loop_NTPase"/>
</dbReference>
<sequence>MAVDPAQLSYTDTVTNQPVVETVQAFLTAQKINVRLTSCSDHLNHVFADDDDSLVNTYLTVDGPMAEVVTEALLANLRLPEVDPARTDLIIPDAFASMEAGLRQLTRGQVRRVVRVSEFLDGHLRPRSICEDLLRKRPESDNNSSQLLSTEDFVDQWANIEGSDRVYACDYLFTKWARGIAPRLCIVLAPAGYGKSKVTHVLASKMAANYEQSSQLYGTTQTTRPPVPILIAFGEYRSYTSFAGLILQALNRHGRTRLTVEAFQYLISLGRAVFILDGYDEMMEADPDTARHNVAEFVQQAGPDSRILLTSRSVFYRTATDVVGQVGDPLLAESEVEILELNQFDKKQARRYLAKRLAGSSGRDRGLERAQEVLQSDEAMSILGSPIFLAEFANDVVEGKWSIRDVRQHGGLEFLVKRAFSRERSRQGHEFTDEQQRAFLEGLAFEILNTGVVGYTREALEVLVAEAVDNDLLLESWSKLASHHFLSPDVDGPNALTTMRHQVWRDYFQGTALAKELTNRSGRAIKLIDTKDLPEGVLRAAAKTLPAETWDWLLASIANNEDKKIRNLLRLHILRANSLEKFLLPDELTVSLDHLNLSELSFSNITFTGASFAGTDLTGTYFDRCDLSDCSLLGTILSRTDFRSCQLPDSITEAEVRSVRIDGELMYEPQIKAVFDKSNTTPEDQLIARTGYEQSVREWARDILHGRLEKFVKRKVGEHNFAVDDSISWIAFMGGTDPKERDFVVRRLYRALQAENMVMSGKLSANGRPTIRLSSDPQIRSEIVHFVKKGISGPNIESVMKRLVK</sequence>
<dbReference type="PROSITE" id="PS50837">
    <property type="entry name" value="NACHT"/>
    <property type="match status" value="1"/>
</dbReference>
<dbReference type="Gene3D" id="3.40.50.300">
    <property type="entry name" value="P-loop containing nucleotide triphosphate hydrolases"/>
    <property type="match status" value="1"/>
</dbReference>
<dbReference type="Pfam" id="PF00805">
    <property type="entry name" value="Pentapeptide"/>
    <property type="match status" value="1"/>
</dbReference>
<dbReference type="EMBL" id="FWXV01000001">
    <property type="protein sequence ID" value="SMC65800.1"/>
    <property type="molecule type" value="Genomic_DNA"/>
</dbReference>
<keyword evidence="3" id="KW-1185">Reference proteome</keyword>
<dbReference type="Gene3D" id="2.160.20.80">
    <property type="entry name" value="E3 ubiquitin-protein ligase SopA"/>
    <property type="match status" value="1"/>
</dbReference>
<dbReference type="OrthoDB" id="414967at2"/>
<evidence type="ECO:0000259" key="1">
    <source>
        <dbReference type="PROSITE" id="PS50837"/>
    </source>
</evidence>
<evidence type="ECO:0000313" key="2">
    <source>
        <dbReference type="EMBL" id="SMC65800.1"/>
    </source>
</evidence>
<protein>
    <submittedName>
        <fullName evidence="2">NACHT domain-containing protein</fullName>
    </submittedName>
</protein>
<reference evidence="2 3" key="1">
    <citation type="submission" date="2017-04" db="EMBL/GenBank/DDBJ databases">
        <authorList>
            <person name="Afonso C.L."/>
            <person name="Miller P.J."/>
            <person name="Scott M.A."/>
            <person name="Spackman E."/>
            <person name="Goraichik I."/>
            <person name="Dimitrov K.M."/>
            <person name="Suarez D.L."/>
            <person name="Swayne D.E."/>
        </authorList>
    </citation>
    <scope>NUCLEOTIDE SEQUENCE [LARGE SCALE GENOMIC DNA]</scope>
    <source>
        <strain evidence="2 3">DSM 43828</strain>
    </source>
</reference>
<evidence type="ECO:0000313" key="3">
    <source>
        <dbReference type="Proteomes" id="UP000192674"/>
    </source>
</evidence>
<dbReference type="InterPro" id="IPR001646">
    <property type="entry name" value="5peptide_repeat"/>
</dbReference>